<feature type="region of interest" description="Disordered" evidence="1">
    <location>
        <begin position="28"/>
        <end position="197"/>
    </location>
</feature>
<feature type="compositionally biased region" description="Polar residues" evidence="1">
    <location>
        <begin position="148"/>
        <end position="157"/>
    </location>
</feature>
<dbReference type="InParanoid" id="H6BQM9"/>
<dbReference type="HOGENOM" id="CLU_027281_0_0_1"/>
<keyword evidence="3" id="KW-1185">Reference proteome</keyword>
<accession>H6BQM9</accession>
<feature type="compositionally biased region" description="Basic and acidic residues" evidence="1">
    <location>
        <begin position="485"/>
        <end position="497"/>
    </location>
</feature>
<feature type="compositionally biased region" description="Basic and acidic residues" evidence="1">
    <location>
        <begin position="32"/>
        <end position="47"/>
    </location>
</feature>
<organism evidence="2 3">
    <name type="scientific">Exophiala dermatitidis (strain ATCC 34100 / CBS 525.76 / NIH/UT8656)</name>
    <name type="common">Black yeast</name>
    <name type="synonym">Wangiella dermatitidis</name>
    <dbReference type="NCBI Taxonomy" id="858893"/>
    <lineage>
        <taxon>Eukaryota</taxon>
        <taxon>Fungi</taxon>
        <taxon>Dikarya</taxon>
        <taxon>Ascomycota</taxon>
        <taxon>Pezizomycotina</taxon>
        <taxon>Eurotiomycetes</taxon>
        <taxon>Chaetothyriomycetidae</taxon>
        <taxon>Chaetothyriales</taxon>
        <taxon>Herpotrichiellaceae</taxon>
        <taxon>Exophiala</taxon>
    </lineage>
</organism>
<dbReference type="VEuPathDB" id="FungiDB:HMPREF1120_02027"/>
<dbReference type="RefSeq" id="XP_009154307.1">
    <property type="nucleotide sequence ID" value="XM_009156059.1"/>
</dbReference>
<name>H6BQM9_EXODN</name>
<evidence type="ECO:0000313" key="2">
    <source>
        <dbReference type="EMBL" id="EHY53846.1"/>
    </source>
</evidence>
<dbReference type="EMBL" id="JH226131">
    <property type="protein sequence ID" value="EHY53846.1"/>
    <property type="molecule type" value="Genomic_DNA"/>
</dbReference>
<dbReference type="eggNOG" id="ENOG502SG1I">
    <property type="taxonomic scope" value="Eukaryota"/>
</dbReference>
<feature type="compositionally biased region" description="Basic and acidic residues" evidence="1">
    <location>
        <begin position="170"/>
        <end position="189"/>
    </location>
</feature>
<proteinExistence type="predicted"/>
<reference evidence="2" key="1">
    <citation type="submission" date="2011-07" db="EMBL/GenBank/DDBJ databases">
        <title>The Genome Sequence of Exophiala (Wangiella) dermatitidis NIH/UT8656.</title>
        <authorList>
            <consortium name="The Broad Institute Genome Sequencing Platform"/>
            <person name="Cuomo C."/>
            <person name="Wang Z."/>
            <person name="Hunicke-Smith S."/>
            <person name="Szanislo P.J."/>
            <person name="Earl A."/>
            <person name="Young S.K."/>
            <person name="Zeng Q."/>
            <person name="Gargeya S."/>
            <person name="Fitzgerald M."/>
            <person name="Haas B."/>
            <person name="Abouelleil A."/>
            <person name="Alvarado L."/>
            <person name="Arachchi H.M."/>
            <person name="Berlin A."/>
            <person name="Brown A."/>
            <person name="Chapman S.B."/>
            <person name="Chen Z."/>
            <person name="Dunbar C."/>
            <person name="Freedman E."/>
            <person name="Gearin G."/>
            <person name="Gellesch M."/>
            <person name="Goldberg J."/>
            <person name="Griggs A."/>
            <person name="Gujja S."/>
            <person name="Heiman D."/>
            <person name="Howarth C."/>
            <person name="Larson L."/>
            <person name="Lui A."/>
            <person name="MacDonald P.J.P."/>
            <person name="Montmayeur A."/>
            <person name="Murphy C."/>
            <person name="Neiman D."/>
            <person name="Pearson M."/>
            <person name="Priest M."/>
            <person name="Roberts A."/>
            <person name="Saif S."/>
            <person name="Shea T."/>
            <person name="Shenoy N."/>
            <person name="Sisk P."/>
            <person name="Stolte C."/>
            <person name="Sykes S."/>
            <person name="Wortman J."/>
            <person name="Nusbaum C."/>
            <person name="Birren B."/>
        </authorList>
    </citation>
    <scope>NUCLEOTIDE SEQUENCE</scope>
    <source>
        <strain evidence="2">NIH/UT8656</strain>
    </source>
</reference>
<evidence type="ECO:0000256" key="1">
    <source>
        <dbReference type="SAM" id="MobiDB-lite"/>
    </source>
</evidence>
<dbReference type="GeneID" id="20306666"/>
<feature type="region of interest" description="Disordered" evidence="1">
    <location>
        <begin position="447"/>
        <end position="537"/>
    </location>
</feature>
<sequence length="745" mass="84807">MRLSQWKHLMDDGTGFGDDERVTRWLSTLREQPSDNDKDAVGRDRSNTSRGPRKRSSQWNNDYQDEAVRPSRKHAAADPVVSSRSGQCLDGKDDERSRRRNKRQREHTPGEDDNGHNTRKRKHDQRRRDENVQSRHCMSTHLEGSEVNPESNVNDTSGKYARRPRHKTKPERYEFKADTKEQKRPERRGAGKGSIPVKEKFQAPNVDTKRLTLRPHTGPGLFAKGRSSTSFPREGVPDLTFSNMSFLEKRVRGTAQTPKHIENTRKWTHRAPNDGRAEFFSQPILYEAGDQSQAWRHHQHTSSVSSAAEARFPGQHSRESHNQHWRPDSRLSKVQHYRQPSYEDTLTSSRTTNGTYISWSMSPPRHLARSRGQQEWLLGRPAEPNIFTPMRKEHGQNDSPQLPSSSIAKEQFLQDLTTEALLGGVEAFSHKEKKRYSLDELKKMASGRQSYQDSNLPYKKQDPASSEGVAHEPGMRNLYPVSSRQDTEVKASDDAGRRAQLQSPINIEDRSGEDPVGHDNGRPQKQDKKPTETHLRTSRVHTLADFCPSPAEDAKQYLGDITRGPTCIRQVGQENGQEMISDKGSCNDDGRDPILDTPFHHQSSLPWHSVPTLIDKFNVASNVIADSPTAPDELDAFDAQLLQMAVDDAGSPEVWNMDDTSLEQIAVDPEKVWDQPQVWTTTQPDRRLWDGSHQTSSMLQEHDQELPANSRAMEYDRNGVGHAARYSVEMTPEPFKGFSRPRLLY</sequence>
<dbReference type="AlphaFoldDB" id="H6BQM9"/>
<feature type="compositionally biased region" description="Basic and acidic residues" evidence="1">
    <location>
        <begin position="106"/>
        <end position="116"/>
    </location>
</feature>
<dbReference type="Proteomes" id="UP000007304">
    <property type="component" value="Unassembled WGS sequence"/>
</dbReference>
<feature type="region of interest" description="Disordered" evidence="1">
    <location>
        <begin position="210"/>
        <end position="236"/>
    </location>
</feature>
<dbReference type="STRING" id="858893.H6BQM9"/>
<dbReference type="OrthoDB" id="2537141at2759"/>
<feature type="compositionally biased region" description="Basic residues" evidence="1">
    <location>
        <begin position="160"/>
        <end position="169"/>
    </location>
</feature>
<feature type="region of interest" description="Disordered" evidence="1">
    <location>
        <begin position="385"/>
        <end position="404"/>
    </location>
</feature>
<protein>
    <submittedName>
        <fullName evidence="2">Uncharacterized protein</fullName>
    </submittedName>
</protein>
<feature type="compositionally biased region" description="Basic and acidic residues" evidence="1">
    <location>
        <begin position="507"/>
        <end position="535"/>
    </location>
</feature>
<gene>
    <name evidence="2" type="ORF">HMPREF1120_02027</name>
</gene>
<evidence type="ECO:0000313" key="3">
    <source>
        <dbReference type="Proteomes" id="UP000007304"/>
    </source>
</evidence>